<feature type="transmembrane region" description="Helical" evidence="1">
    <location>
        <begin position="218"/>
        <end position="237"/>
    </location>
</feature>
<gene>
    <name evidence="2" type="ORF">QUF54_08730</name>
</gene>
<dbReference type="EMBL" id="JAUCGM010000627">
    <property type="protein sequence ID" value="MDM8563423.1"/>
    <property type="molecule type" value="Genomic_DNA"/>
</dbReference>
<feature type="transmembrane region" description="Helical" evidence="1">
    <location>
        <begin position="374"/>
        <end position="395"/>
    </location>
</feature>
<evidence type="ECO:0000313" key="2">
    <source>
        <dbReference type="EMBL" id="MDM8563423.1"/>
    </source>
</evidence>
<organism evidence="2 3">
    <name type="scientific">Candidatus Marithioploca araucensis</name>
    <dbReference type="NCBI Taxonomy" id="70273"/>
    <lineage>
        <taxon>Bacteria</taxon>
        <taxon>Pseudomonadati</taxon>
        <taxon>Pseudomonadota</taxon>
        <taxon>Gammaproteobacteria</taxon>
        <taxon>Thiotrichales</taxon>
        <taxon>Thiotrichaceae</taxon>
        <taxon>Candidatus Marithioploca</taxon>
    </lineage>
</organism>
<evidence type="ECO:0000256" key="1">
    <source>
        <dbReference type="SAM" id="Phobius"/>
    </source>
</evidence>
<evidence type="ECO:0008006" key="4">
    <source>
        <dbReference type="Google" id="ProtNLM"/>
    </source>
</evidence>
<proteinExistence type="predicted"/>
<dbReference type="Proteomes" id="UP001171945">
    <property type="component" value="Unassembled WGS sequence"/>
</dbReference>
<keyword evidence="3" id="KW-1185">Reference proteome</keyword>
<name>A0ABT7VV50_9GAMM</name>
<comment type="caution">
    <text evidence="2">The sequence shown here is derived from an EMBL/GenBank/DDBJ whole genome shotgun (WGS) entry which is preliminary data.</text>
</comment>
<keyword evidence="1" id="KW-0812">Transmembrane</keyword>
<keyword evidence="1" id="KW-1133">Transmembrane helix</keyword>
<evidence type="ECO:0000313" key="3">
    <source>
        <dbReference type="Proteomes" id="UP001171945"/>
    </source>
</evidence>
<feature type="non-terminal residue" evidence="2">
    <location>
        <position position="1"/>
    </location>
</feature>
<keyword evidence="1" id="KW-0472">Membrane</keyword>
<accession>A0ABT7VV50</accession>
<reference evidence="2" key="1">
    <citation type="submission" date="2023-06" db="EMBL/GenBank/DDBJ databases">
        <title>Uncultivated large filamentous bacteria from sulfidic sediments reveal new species and different genomic features in energy metabolism and defense.</title>
        <authorList>
            <person name="Fonseca A."/>
        </authorList>
    </citation>
    <scope>NUCLEOTIDE SEQUENCE</scope>
    <source>
        <strain evidence="2">HSG4</strain>
    </source>
</reference>
<feature type="transmembrane region" description="Helical" evidence="1">
    <location>
        <begin position="191"/>
        <end position="212"/>
    </location>
</feature>
<protein>
    <recommendedName>
        <fullName evidence="4">SMODS and SLOG-associating 2TM effector domain-containing protein</fullName>
    </recommendedName>
</protein>
<sequence>NTEENIANYGHHRTQQYALGGAYVARHSHILIALWDGIDLGKVAGTSEIVKFKRTGNMKELSADYKPPTSSLDSPDMGAICQVVTPRVQTEEPAYAVGDIRILLPNSPDSYRLEDLLSDELAAIESFNQDIERYANNPKVQTVNESCQKHLIPPKLWQNLPNLVPGFQNLLSVYGSANTLAKHFQTRIKHLSLLVLTMAFAMVGSYGWYANIDHNRPFTLGIYAVLFIGALLIVWFVKWRRYHYKALDYRALAEGLRIQIFWHLSGLKNAVSDYYLRKQRQELAWIRSSIRALNVYDWISNQQTPDVVHNHWVLYEKVWFAKSAEKKKQISQRLNWIIKGLFGLGILCMGGLLFDQMFLGFGYDSILQTHPTWHNLLILLIALFPAAGALLHHYVETMAFAESAKQYRRMAHLFERADEQLKQFQHGETDIHSTEQKVLFELGKEALEENGDWVLLHRKPPIKVHI</sequence>
<feature type="transmembrane region" description="Helical" evidence="1">
    <location>
        <begin position="336"/>
        <end position="354"/>
    </location>
</feature>